<dbReference type="InterPro" id="IPR025295">
    <property type="entry name" value="eCIS_core_dom"/>
</dbReference>
<proteinExistence type="predicted"/>
<comment type="caution">
    <text evidence="3">The sequence shown here is derived from an EMBL/GenBank/DDBJ whole genome shotgun (WGS) entry which is preliminary data.</text>
</comment>
<organism evidence="3 4">
    <name type="scientific">Kitasatospora viridis</name>
    <dbReference type="NCBI Taxonomy" id="281105"/>
    <lineage>
        <taxon>Bacteria</taxon>
        <taxon>Bacillati</taxon>
        <taxon>Actinomycetota</taxon>
        <taxon>Actinomycetes</taxon>
        <taxon>Kitasatosporales</taxon>
        <taxon>Streptomycetaceae</taxon>
        <taxon>Kitasatospora</taxon>
    </lineage>
</organism>
<evidence type="ECO:0000313" key="4">
    <source>
        <dbReference type="Proteomes" id="UP000317940"/>
    </source>
</evidence>
<accession>A0A561UQ53</accession>
<feature type="region of interest" description="Disordered" evidence="1">
    <location>
        <begin position="1"/>
        <end position="38"/>
    </location>
</feature>
<evidence type="ECO:0000259" key="2">
    <source>
        <dbReference type="Pfam" id="PF13699"/>
    </source>
</evidence>
<evidence type="ECO:0000256" key="1">
    <source>
        <dbReference type="SAM" id="MobiDB-lite"/>
    </source>
</evidence>
<feature type="compositionally biased region" description="Polar residues" evidence="1">
    <location>
        <begin position="475"/>
        <end position="486"/>
    </location>
</feature>
<gene>
    <name evidence="3" type="ORF">FHX73_115404</name>
</gene>
<feature type="region of interest" description="Disordered" evidence="1">
    <location>
        <begin position="459"/>
        <end position="494"/>
    </location>
</feature>
<name>A0A561UQ53_9ACTN</name>
<feature type="region of interest" description="Disordered" evidence="1">
    <location>
        <begin position="202"/>
        <end position="228"/>
    </location>
</feature>
<feature type="compositionally biased region" description="Basic and acidic residues" evidence="1">
    <location>
        <begin position="462"/>
        <end position="474"/>
    </location>
</feature>
<feature type="domain" description="eCIS core" evidence="2">
    <location>
        <begin position="104"/>
        <end position="175"/>
    </location>
</feature>
<dbReference type="EMBL" id="VIWT01000001">
    <property type="protein sequence ID" value="TWG01503.1"/>
    <property type="molecule type" value="Genomic_DNA"/>
</dbReference>
<protein>
    <submittedName>
        <fullName evidence="3">Uncharacterized protein DUF4157</fullName>
    </submittedName>
</protein>
<feature type="region of interest" description="Disordered" evidence="1">
    <location>
        <begin position="67"/>
        <end position="91"/>
    </location>
</feature>
<keyword evidence="4" id="KW-1185">Reference proteome</keyword>
<dbReference type="AlphaFoldDB" id="A0A561UQ53"/>
<dbReference type="RefSeq" id="WP_425461426.1">
    <property type="nucleotide sequence ID" value="NZ_BAAAMZ010000007.1"/>
</dbReference>
<dbReference type="Pfam" id="PF13699">
    <property type="entry name" value="eCIS_core"/>
    <property type="match status" value="1"/>
</dbReference>
<dbReference type="Proteomes" id="UP000317940">
    <property type="component" value="Unassembled WGS sequence"/>
</dbReference>
<evidence type="ECO:0000313" key="3">
    <source>
        <dbReference type="EMBL" id="TWG01503.1"/>
    </source>
</evidence>
<sequence length="645" mass="68599">MSMHDHGHNHGQGQEADRRSTSPTVAGPNTALTAPAPGLMTPQRIAALQSSAGNAAVVQLLRQADLPAGPHQHGAGCGHQQPERPAPTVQRSAVHSVLSSGGRPLDGAARADMESRFGADFSDVRIHDDSAAKASAAEVGARAYTSGNHVVLGEGGGDKHTLAHELTHVIQQRRGPVAGTDNGAGLRVSDPSDRFEREAEANATRVMSAAPVQRATDEAALSTRPGGSGAIQRMPAVAADAQSQNAQKDQIELLTGFYVPAETFGPDGSLPQQPAVAHLVPQHPTDVDLLRVNASFTAPREAAGRRATVQTNWCLNYQSSFFVYTIELINDPQNAANPTRINLDAPFRITRRSPRGSAGRSGGRTYAFGDRWGVHPASGVGKDAAVETYGLDPEGFVGPNDVAAQNLTQLPADASQPHPIIFYVPAGRRDSRFLHDGRRFATAAQFDAQVAGGTEMRGYRGLSERPQVDRRDGQRNTASAMGNTQAHEWMGPGNGGSVGQLAKYEWCHLVGDGDGGPSSPENLVIGTNAVNTEQLALETALRELIPTVKGRGLDIRLEVQALMQQAPDESVRQRANVALPNLLQADWISYDISLVKAGDIGGQRVNVHRHIMDAKRGTMTESEFVVLRSGLKSRFKNVLDSLPTG</sequence>
<reference evidence="3 4" key="1">
    <citation type="submission" date="2019-06" db="EMBL/GenBank/DDBJ databases">
        <title>Sequencing the genomes of 1000 actinobacteria strains.</title>
        <authorList>
            <person name="Klenk H.-P."/>
        </authorList>
    </citation>
    <scope>NUCLEOTIDE SEQUENCE [LARGE SCALE GENOMIC DNA]</scope>
    <source>
        <strain evidence="3 4">DSM 44826</strain>
    </source>
</reference>